<name>A0A2G4F0G9_9CYAN</name>
<gene>
    <name evidence="1" type="ORF">CP500_011750</name>
</gene>
<accession>A0A2G4F0G9</accession>
<protein>
    <submittedName>
        <fullName evidence="1">Uncharacterized protein</fullName>
    </submittedName>
</protein>
<organism evidence="1 2">
    <name type="scientific">Tychonema bourrellyi FEM_GT703</name>
    <dbReference type="NCBI Taxonomy" id="2040638"/>
    <lineage>
        <taxon>Bacteria</taxon>
        <taxon>Bacillati</taxon>
        <taxon>Cyanobacteriota</taxon>
        <taxon>Cyanophyceae</taxon>
        <taxon>Oscillatoriophycideae</taxon>
        <taxon>Oscillatoriales</taxon>
        <taxon>Microcoleaceae</taxon>
        <taxon>Tychonema</taxon>
    </lineage>
</organism>
<reference evidence="1" key="1">
    <citation type="submission" date="2017-10" db="EMBL/GenBank/DDBJ databases">
        <title>Draft genome sequence of the planktic cyanobacteria Tychonema bourrellyi isolated from alpine lentic freshwater.</title>
        <authorList>
            <person name="Tett A."/>
            <person name="Armanini F."/>
            <person name="Asnicar F."/>
            <person name="Boscaini A."/>
            <person name="Pasolli E."/>
            <person name="Zolfo M."/>
            <person name="Donati C."/>
            <person name="Salmaso N."/>
            <person name="Segata N."/>
        </authorList>
    </citation>
    <scope>NUCLEOTIDE SEQUENCE</scope>
    <source>
        <strain evidence="1">FEM_GT703</strain>
    </source>
</reference>
<dbReference type="AlphaFoldDB" id="A0A2G4F0G9"/>
<evidence type="ECO:0000313" key="1">
    <source>
        <dbReference type="EMBL" id="PHX55264.1"/>
    </source>
</evidence>
<dbReference type="Proteomes" id="UP000226442">
    <property type="component" value="Unassembled WGS sequence"/>
</dbReference>
<dbReference type="OrthoDB" id="467165at2"/>
<comment type="caution">
    <text evidence="1">The sequence shown here is derived from an EMBL/GenBank/DDBJ whole genome shotgun (WGS) entry which is preliminary data.</text>
</comment>
<evidence type="ECO:0000313" key="2">
    <source>
        <dbReference type="Proteomes" id="UP000226442"/>
    </source>
</evidence>
<sequence>MAYWIKLIYEQNSYIIDLDSISAFSKELDNNRLKFWLPNSSQPIILNSQGNSDTYKQVMDYIIKTIDRNSKKSWIQINYDRKEFSINLSRISFFAYEPNGRLTFCLPDSAINIVISPQINPHDYQKLQEYIRNTTGLSVP</sequence>
<keyword evidence="2" id="KW-1185">Reference proteome</keyword>
<dbReference type="EMBL" id="NXIB02000059">
    <property type="protein sequence ID" value="PHX55264.1"/>
    <property type="molecule type" value="Genomic_DNA"/>
</dbReference>
<proteinExistence type="predicted"/>